<keyword evidence="1" id="KW-0812">Transmembrane</keyword>
<sequence>MDTDLVLTVGLVLLALSLPSLLSAWVEQRVPRVGSVMVIGGIGMIVTALMYRPGGYAFSDVPDVVLGVIARLLG</sequence>
<dbReference type="KEGG" id="taw:EI545_09265"/>
<evidence type="ECO:0008006" key="4">
    <source>
        <dbReference type="Google" id="ProtNLM"/>
    </source>
</evidence>
<evidence type="ECO:0000256" key="1">
    <source>
        <dbReference type="SAM" id="Phobius"/>
    </source>
</evidence>
<name>A0A3S8U660_9RHOB</name>
<keyword evidence="1" id="KW-0472">Membrane</keyword>
<gene>
    <name evidence="2" type="ORF">EI545_09265</name>
</gene>
<protein>
    <recommendedName>
        <fullName evidence="4">50S ribosomal protein L35</fullName>
    </recommendedName>
</protein>
<reference evidence="2 3" key="1">
    <citation type="submission" date="2018-12" db="EMBL/GenBank/DDBJ databases">
        <title>Complete genome sequencing of Tabrizicola sp. K13M18.</title>
        <authorList>
            <person name="Bae J.-W."/>
        </authorList>
    </citation>
    <scope>NUCLEOTIDE SEQUENCE [LARGE SCALE GENOMIC DNA]</scope>
    <source>
        <strain evidence="2 3">K13M18</strain>
    </source>
</reference>
<dbReference type="Proteomes" id="UP000282002">
    <property type="component" value="Chromosome"/>
</dbReference>
<proteinExistence type="predicted"/>
<dbReference type="AlphaFoldDB" id="A0A3S8U660"/>
<keyword evidence="1" id="KW-1133">Transmembrane helix</keyword>
<dbReference type="RefSeq" id="WP_125325208.1">
    <property type="nucleotide sequence ID" value="NZ_CP034328.1"/>
</dbReference>
<organism evidence="2 3">
    <name type="scientific">Tabrizicola piscis</name>
    <dbReference type="NCBI Taxonomy" id="2494374"/>
    <lineage>
        <taxon>Bacteria</taxon>
        <taxon>Pseudomonadati</taxon>
        <taxon>Pseudomonadota</taxon>
        <taxon>Alphaproteobacteria</taxon>
        <taxon>Rhodobacterales</taxon>
        <taxon>Paracoccaceae</taxon>
        <taxon>Tabrizicola</taxon>
    </lineage>
</organism>
<evidence type="ECO:0000313" key="2">
    <source>
        <dbReference type="EMBL" id="AZL59010.1"/>
    </source>
</evidence>
<feature type="transmembrane region" description="Helical" evidence="1">
    <location>
        <begin position="34"/>
        <end position="51"/>
    </location>
</feature>
<evidence type="ECO:0000313" key="3">
    <source>
        <dbReference type="Proteomes" id="UP000282002"/>
    </source>
</evidence>
<keyword evidence="3" id="KW-1185">Reference proteome</keyword>
<accession>A0A3S8U660</accession>
<dbReference type="EMBL" id="CP034328">
    <property type="protein sequence ID" value="AZL59010.1"/>
    <property type="molecule type" value="Genomic_DNA"/>
</dbReference>